<gene>
    <name evidence="2" type="ORF">PAXINDRAFT_18385</name>
</gene>
<accession>A0A0C9TMH8</accession>
<keyword evidence="3" id="KW-1185">Reference proteome</keyword>
<dbReference type="PANTHER" id="PTHR33977:SF1">
    <property type="entry name" value="ZINC ION BINDING PROTEIN"/>
    <property type="match status" value="1"/>
</dbReference>
<organism evidence="2 3">
    <name type="scientific">Paxillus involutus ATCC 200175</name>
    <dbReference type="NCBI Taxonomy" id="664439"/>
    <lineage>
        <taxon>Eukaryota</taxon>
        <taxon>Fungi</taxon>
        <taxon>Dikarya</taxon>
        <taxon>Basidiomycota</taxon>
        <taxon>Agaricomycotina</taxon>
        <taxon>Agaricomycetes</taxon>
        <taxon>Agaricomycetidae</taxon>
        <taxon>Boletales</taxon>
        <taxon>Paxilineae</taxon>
        <taxon>Paxillaceae</taxon>
        <taxon>Paxillus</taxon>
    </lineage>
</organism>
<proteinExistence type="predicted"/>
<reference evidence="3" key="2">
    <citation type="submission" date="2015-01" db="EMBL/GenBank/DDBJ databases">
        <title>Evolutionary Origins and Diversification of the Mycorrhizal Mutualists.</title>
        <authorList>
            <consortium name="DOE Joint Genome Institute"/>
            <consortium name="Mycorrhizal Genomics Consortium"/>
            <person name="Kohler A."/>
            <person name="Kuo A."/>
            <person name="Nagy L.G."/>
            <person name="Floudas D."/>
            <person name="Copeland A."/>
            <person name="Barry K.W."/>
            <person name="Cichocki N."/>
            <person name="Veneault-Fourrey C."/>
            <person name="LaButti K."/>
            <person name="Lindquist E.A."/>
            <person name="Lipzen A."/>
            <person name="Lundell T."/>
            <person name="Morin E."/>
            <person name="Murat C."/>
            <person name="Riley R."/>
            <person name="Ohm R."/>
            <person name="Sun H."/>
            <person name="Tunlid A."/>
            <person name="Henrissat B."/>
            <person name="Grigoriev I.V."/>
            <person name="Hibbett D.S."/>
            <person name="Martin F."/>
        </authorList>
    </citation>
    <scope>NUCLEOTIDE SEQUENCE [LARGE SCALE GENOMIC DNA]</scope>
    <source>
        <strain evidence="3">ATCC 200175</strain>
    </source>
</reference>
<evidence type="ECO:0000256" key="1">
    <source>
        <dbReference type="SAM" id="MobiDB-lite"/>
    </source>
</evidence>
<dbReference type="PANTHER" id="PTHR33977">
    <property type="entry name" value="ZINC ION BINDING PROTEIN"/>
    <property type="match status" value="1"/>
</dbReference>
<protein>
    <recommendedName>
        <fullName evidence="4">MULE transposase domain-containing protein</fullName>
    </recommendedName>
</protein>
<dbReference type="AlphaFoldDB" id="A0A0C9TMH8"/>
<feature type="region of interest" description="Disordered" evidence="1">
    <location>
        <begin position="756"/>
        <end position="819"/>
    </location>
</feature>
<evidence type="ECO:0008006" key="4">
    <source>
        <dbReference type="Google" id="ProtNLM"/>
    </source>
</evidence>
<feature type="compositionally biased region" description="Polar residues" evidence="1">
    <location>
        <begin position="766"/>
        <end position="775"/>
    </location>
</feature>
<dbReference type="HOGENOM" id="CLU_007844_1_1_1"/>
<name>A0A0C9TMH8_PAXIN</name>
<dbReference type="Proteomes" id="UP000053647">
    <property type="component" value="Unassembled WGS sequence"/>
</dbReference>
<dbReference type="OrthoDB" id="2692840at2759"/>
<evidence type="ECO:0000313" key="2">
    <source>
        <dbReference type="EMBL" id="KIJ08491.1"/>
    </source>
</evidence>
<reference evidence="2 3" key="1">
    <citation type="submission" date="2014-06" db="EMBL/GenBank/DDBJ databases">
        <authorList>
            <consortium name="DOE Joint Genome Institute"/>
            <person name="Kuo A."/>
            <person name="Kohler A."/>
            <person name="Nagy L.G."/>
            <person name="Floudas D."/>
            <person name="Copeland A."/>
            <person name="Barry K.W."/>
            <person name="Cichocki N."/>
            <person name="Veneault-Fourrey C."/>
            <person name="LaButti K."/>
            <person name="Lindquist E.A."/>
            <person name="Lipzen A."/>
            <person name="Lundell T."/>
            <person name="Morin E."/>
            <person name="Murat C."/>
            <person name="Sun H."/>
            <person name="Tunlid A."/>
            <person name="Henrissat B."/>
            <person name="Grigoriev I.V."/>
            <person name="Hibbett D.S."/>
            <person name="Martin F."/>
            <person name="Nordberg H.P."/>
            <person name="Cantor M.N."/>
            <person name="Hua S.X."/>
        </authorList>
    </citation>
    <scope>NUCLEOTIDE SEQUENCE [LARGE SCALE GENOMIC DNA]</scope>
    <source>
        <strain evidence="2 3">ATCC 200175</strain>
    </source>
</reference>
<sequence>MSRNPPIPLEPQLREYALGLLRDQIPLTQLQHMCCKWAIKHLGPAAGNTHHRFMLSDHESTSLYRTIARENGIPQHTTAEDNLDCWFRTENAQPPDPALSNSCLFYQPHMEPATNRFALIISTPKQCKMAWSFGHRHQMIMDGTFGICTARVLLFILMVIDDKNKGVPVAQILFMARKEAKAVHTDYNGKVLEDLLMQWKAGMGKNKHGEAFEMCIANTDNDAQERLALRANWKDVFLILCRFHTWQAWRNGLNRSLRVCKMAWSFGHRHQMIMDGTFGICTARVLLFILMVIDDKNKGVPVAQILFMARKEAKAVHTDYNGKVLEDLLMQWKAGMGKNKHGEAFEMCIANTDNDAQERLALRANWKDVFLILCRFHTWQAWRNGLNRSLRVVPKDERQLVRRCLAKFLMKLLKDITIYETAVTLYNEELQYFKNTMDNTHDPLVKARAKGGLAFLAYFQDYLKSQAWWLLWSPGGVIEAARRMNIHPDRVAKTTNHLESFNGRLKQKFFGPYYHNGRLPRLNLWVMILITQVLPDFFNRRDNQCVLAEYHAAMRQGIFGPQHLNEDASMASDTSSIAEEVNPLDDWDEEEMLDEMSDEVFDPDAQDFADEDVKTSVPFFGVELKISDDGKSADPVPVPSCTATPLSEDIVIEDFLMWAEDALDAEDILYDIRQRTLPPSEPPTTSATSNISISSHHAGDLEAIALQDVLSAEDTLLVAVRKALSVSNNASIFERHISTSLHERLTGDFKPLPLTVNPPAKINQPALLSNSNNPDKGTKPLPHASSTRQSSPKKKLTQYKLESFMAQHKETRKPSHGFC</sequence>
<dbReference type="EMBL" id="KN819611">
    <property type="protein sequence ID" value="KIJ08491.1"/>
    <property type="molecule type" value="Genomic_DNA"/>
</dbReference>
<evidence type="ECO:0000313" key="3">
    <source>
        <dbReference type="Proteomes" id="UP000053647"/>
    </source>
</evidence>